<gene>
    <name evidence="2" type="ORF">AFUS01_LOCUS1316</name>
</gene>
<keyword evidence="1" id="KW-0472">Membrane</keyword>
<dbReference type="AlphaFoldDB" id="A0A8J2J3F8"/>
<sequence length="66" mass="7752">MSILISFALLILLYSYSYTRKFYDVNKFLNHTFSFSNLFLTVAYTIVCVQLTRKSCCSLLKDNEYS</sequence>
<evidence type="ECO:0000313" key="3">
    <source>
        <dbReference type="Proteomes" id="UP000708208"/>
    </source>
</evidence>
<protein>
    <submittedName>
        <fullName evidence="2">Uncharacterized protein</fullName>
    </submittedName>
</protein>
<keyword evidence="1" id="KW-0812">Transmembrane</keyword>
<keyword evidence="3" id="KW-1185">Reference proteome</keyword>
<evidence type="ECO:0000256" key="1">
    <source>
        <dbReference type="SAM" id="Phobius"/>
    </source>
</evidence>
<name>A0A8J2J3F8_9HEXA</name>
<comment type="caution">
    <text evidence="2">The sequence shown here is derived from an EMBL/GenBank/DDBJ whole genome shotgun (WGS) entry which is preliminary data.</text>
</comment>
<accession>A0A8J2J3F8</accession>
<dbReference type="EMBL" id="CAJVCH010007313">
    <property type="protein sequence ID" value="CAG7660268.1"/>
    <property type="molecule type" value="Genomic_DNA"/>
</dbReference>
<evidence type="ECO:0000313" key="2">
    <source>
        <dbReference type="EMBL" id="CAG7660268.1"/>
    </source>
</evidence>
<keyword evidence="1" id="KW-1133">Transmembrane helix</keyword>
<proteinExistence type="predicted"/>
<organism evidence="2 3">
    <name type="scientific">Allacma fusca</name>
    <dbReference type="NCBI Taxonomy" id="39272"/>
    <lineage>
        <taxon>Eukaryota</taxon>
        <taxon>Metazoa</taxon>
        <taxon>Ecdysozoa</taxon>
        <taxon>Arthropoda</taxon>
        <taxon>Hexapoda</taxon>
        <taxon>Collembola</taxon>
        <taxon>Symphypleona</taxon>
        <taxon>Sminthuridae</taxon>
        <taxon>Allacma</taxon>
    </lineage>
</organism>
<reference evidence="2" key="1">
    <citation type="submission" date="2021-06" db="EMBL/GenBank/DDBJ databases">
        <authorList>
            <person name="Hodson N. C."/>
            <person name="Mongue J. A."/>
            <person name="Jaron S. K."/>
        </authorList>
    </citation>
    <scope>NUCLEOTIDE SEQUENCE</scope>
</reference>
<feature type="transmembrane region" description="Helical" evidence="1">
    <location>
        <begin position="33"/>
        <end position="52"/>
    </location>
</feature>
<dbReference type="Proteomes" id="UP000708208">
    <property type="component" value="Unassembled WGS sequence"/>
</dbReference>